<feature type="binding site" evidence="8">
    <location>
        <position position="99"/>
    </location>
    <ligand>
        <name>Mg(2+)</name>
        <dbReference type="ChEBI" id="CHEBI:18420"/>
    </ligand>
</feature>
<dbReference type="SUPFAM" id="SSF88723">
    <property type="entry name" value="PIN domain-like"/>
    <property type="match status" value="1"/>
</dbReference>
<dbReference type="AlphaFoldDB" id="A0A0S3PSF1"/>
<dbReference type="PANTHER" id="PTHR33653:SF1">
    <property type="entry name" value="RIBONUCLEASE VAPC2"/>
    <property type="match status" value="1"/>
</dbReference>
<keyword evidence="5 8" id="KW-0378">Hydrolase</keyword>
<keyword evidence="6 8" id="KW-0460">Magnesium</keyword>
<evidence type="ECO:0000256" key="4">
    <source>
        <dbReference type="ARBA" id="ARBA00022723"/>
    </source>
</evidence>
<dbReference type="HAMAP" id="MF_00265">
    <property type="entry name" value="VapC_Nob1"/>
    <property type="match status" value="1"/>
</dbReference>
<dbReference type="InterPro" id="IPR029060">
    <property type="entry name" value="PIN-like_dom_sf"/>
</dbReference>
<dbReference type="Proteomes" id="UP000236884">
    <property type="component" value="Chromosome"/>
</dbReference>
<keyword evidence="2 8" id="KW-1277">Toxin-antitoxin system</keyword>
<dbReference type="Pfam" id="PF01850">
    <property type="entry name" value="PIN"/>
    <property type="match status" value="1"/>
</dbReference>
<feature type="binding site" evidence="8">
    <location>
        <position position="7"/>
    </location>
    <ligand>
        <name>Mg(2+)</name>
        <dbReference type="ChEBI" id="CHEBI:18420"/>
    </ligand>
</feature>
<evidence type="ECO:0000313" key="10">
    <source>
        <dbReference type="EMBL" id="BAT58766.1"/>
    </source>
</evidence>
<dbReference type="CDD" id="cd18745">
    <property type="entry name" value="PIN_VapC4-5_FitB-like"/>
    <property type="match status" value="1"/>
</dbReference>
<feature type="domain" description="PIN" evidence="9">
    <location>
        <begin position="5"/>
        <end position="126"/>
    </location>
</feature>
<dbReference type="GO" id="GO:0004540">
    <property type="term" value="F:RNA nuclease activity"/>
    <property type="evidence" value="ECO:0007669"/>
    <property type="project" value="InterPro"/>
</dbReference>
<keyword evidence="10" id="KW-0255">Endonuclease</keyword>
<keyword evidence="8" id="KW-0800">Toxin</keyword>
<dbReference type="GO" id="GO:0016787">
    <property type="term" value="F:hydrolase activity"/>
    <property type="evidence" value="ECO:0007669"/>
    <property type="project" value="UniProtKB-KW"/>
</dbReference>
<comment type="function">
    <text evidence="8">Toxic component of a toxin-antitoxin (TA) system. An RNase.</text>
</comment>
<evidence type="ECO:0000256" key="2">
    <source>
        <dbReference type="ARBA" id="ARBA00022649"/>
    </source>
</evidence>
<evidence type="ECO:0000259" key="9">
    <source>
        <dbReference type="Pfam" id="PF01850"/>
    </source>
</evidence>
<evidence type="ECO:0000256" key="8">
    <source>
        <dbReference type="HAMAP-Rule" id="MF_00265"/>
    </source>
</evidence>
<dbReference type="PANTHER" id="PTHR33653">
    <property type="entry name" value="RIBONUCLEASE VAPC2"/>
    <property type="match status" value="1"/>
</dbReference>
<protein>
    <recommendedName>
        <fullName evidence="8">Ribonuclease VapC</fullName>
        <shortName evidence="8">RNase VapC</shortName>
        <ecNumber evidence="8">3.1.-.-</ecNumber>
    </recommendedName>
    <alternativeName>
        <fullName evidence="8">Toxin VapC</fullName>
    </alternativeName>
</protein>
<dbReference type="RefSeq" id="WP_096353179.1">
    <property type="nucleotide sequence ID" value="NZ_AP014946.1"/>
</dbReference>
<dbReference type="EC" id="3.1.-.-" evidence="8"/>
<evidence type="ECO:0000256" key="6">
    <source>
        <dbReference type="ARBA" id="ARBA00022842"/>
    </source>
</evidence>
<name>A0A0S3PSF1_9BRAD</name>
<keyword evidence="3 8" id="KW-0540">Nuclease</keyword>
<dbReference type="InterPro" id="IPR002716">
    <property type="entry name" value="PIN_dom"/>
</dbReference>
<keyword evidence="4 8" id="KW-0479">Metal-binding</keyword>
<evidence type="ECO:0000256" key="7">
    <source>
        <dbReference type="ARBA" id="ARBA00038093"/>
    </source>
</evidence>
<reference evidence="10 11" key="1">
    <citation type="submission" date="2015-08" db="EMBL/GenBank/DDBJ databases">
        <title>Investigation of the bacterial diversity of lava forest soil.</title>
        <authorList>
            <person name="Lee J.S."/>
        </authorList>
    </citation>
    <scope>NUCLEOTIDE SEQUENCE [LARGE SCALE GENOMIC DNA]</scope>
    <source>
        <strain evidence="10 11">GJW-30</strain>
    </source>
</reference>
<evidence type="ECO:0000256" key="3">
    <source>
        <dbReference type="ARBA" id="ARBA00022722"/>
    </source>
</evidence>
<evidence type="ECO:0000256" key="1">
    <source>
        <dbReference type="ARBA" id="ARBA00001946"/>
    </source>
</evidence>
<dbReference type="Gene3D" id="3.40.50.1010">
    <property type="entry name" value="5'-nuclease"/>
    <property type="match status" value="1"/>
</dbReference>
<evidence type="ECO:0000256" key="5">
    <source>
        <dbReference type="ARBA" id="ARBA00022801"/>
    </source>
</evidence>
<proteinExistence type="inferred from homology"/>
<dbReference type="OrthoDB" id="5458135at2"/>
<gene>
    <name evidence="10" type="primary">vapC_1</name>
    <name evidence="8" type="synonym">vapC</name>
    <name evidence="10" type="ORF">GJW-30_1_01293</name>
</gene>
<accession>A0A0S3PSF1</accession>
<keyword evidence="11" id="KW-1185">Reference proteome</keyword>
<dbReference type="GO" id="GO:0004519">
    <property type="term" value="F:endonuclease activity"/>
    <property type="evidence" value="ECO:0007669"/>
    <property type="project" value="UniProtKB-KW"/>
</dbReference>
<dbReference type="GO" id="GO:0090729">
    <property type="term" value="F:toxin activity"/>
    <property type="evidence" value="ECO:0007669"/>
    <property type="project" value="UniProtKB-KW"/>
</dbReference>
<dbReference type="GO" id="GO:0000287">
    <property type="term" value="F:magnesium ion binding"/>
    <property type="evidence" value="ECO:0007669"/>
    <property type="project" value="UniProtKB-UniRule"/>
</dbReference>
<evidence type="ECO:0000313" key="11">
    <source>
        <dbReference type="Proteomes" id="UP000236884"/>
    </source>
</evidence>
<comment type="cofactor">
    <cofactor evidence="1 8">
        <name>Mg(2+)</name>
        <dbReference type="ChEBI" id="CHEBI:18420"/>
    </cofactor>
</comment>
<dbReference type="KEGG" id="vgo:GJW-30_1_01293"/>
<dbReference type="EMBL" id="AP014946">
    <property type="protein sequence ID" value="BAT58766.1"/>
    <property type="molecule type" value="Genomic_DNA"/>
</dbReference>
<sequence>MIQHFLDTNAAITLMNYRPGRLFARVAAAPEKSVAVSALVVHELLYGAMRSAKIELNLKRIRLFLTDIPVFPFDAEDARVAGEVRAVLAARGTPIGPYDALIAAQAKVRNLTVITNNVREFSRVDGLRIEDWSAA</sequence>
<organism evidence="10 11">
    <name type="scientific">Variibacter gotjawalensis</name>
    <dbReference type="NCBI Taxonomy" id="1333996"/>
    <lineage>
        <taxon>Bacteria</taxon>
        <taxon>Pseudomonadati</taxon>
        <taxon>Pseudomonadota</taxon>
        <taxon>Alphaproteobacteria</taxon>
        <taxon>Hyphomicrobiales</taxon>
        <taxon>Nitrobacteraceae</taxon>
        <taxon>Variibacter</taxon>
    </lineage>
</organism>
<comment type="similarity">
    <text evidence="7 8">Belongs to the PINc/VapC protein family.</text>
</comment>
<dbReference type="InterPro" id="IPR022907">
    <property type="entry name" value="VapC_family"/>
</dbReference>
<dbReference type="InterPro" id="IPR050556">
    <property type="entry name" value="Type_II_TA_system_RNase"/>
</dbReference>